<evidence type="ECO:0000256" key="1">
    <source>
        <dbReference type="SAM" id="Coils"/>
    </source>
</evidence>
<reference evidence="2" key="1">
    <citation type="journal article" date="2020" name="Nature">
        <title>Giant virus diversity and host interactions through global metagenomics.</title>
        <authorList>
            <person name="Schulz F."/>
            <person name="Roux S."/>
            <person name="Paez-Espino D."/>
            <person name="Jungbluth S."/>
            <person name="Walsh D.A."/>
            <person name="Denef V.J."/>
            <person name="McMahon K.D."/>
            <person name="Konstantinidis K.T."/>
            <person name="Eloe-Fadrosh E.A."/>
            <person name="Kyrpides N.C."/>
            <person name="Woyke T."/>
        </authorList>
    </citation>
    <scope>NUCLEOTIDE SEQUENCE</scope>
    <source>
        <strain evidence="2">GVMAG-M-3300027769-26</strain>
    </source>
</reference>
<accession>A0A6C0LES7</accession>
<name>A0A6C0LES7_9ZZZZ</name>
<dbReference type="EMBL" id="MN740461">
    <property type="protein sequence ID" value="QHU27712.1"/>
    <property type="molecule type" value="Genomic_DNA"/>
</dbReference>
<proteinExistence type="predicted"/>
<dbReference type="AlphaFoldDB" id="A0A6C0LES7"/>
<keyword evidence="1" id="KW-0175">Coiled coil</keyword>
<feature type="coiled-coil region" evidence="1">
    <location>
        <begin position="196"/>
        <end position="230"/>
    </location>
</feature>
<organism evidence="2">
    <name type="scientific">viral metagenome</name>
    <dbReference type="NCBI Taxonomy" id="1070528"/>
    <lineage>
        <taxon>unclassified sequences</taxon>
        <taxon>metagenomes</taxon>
        <taxon>organismal metagenomes</taxon>
    </lineage>
</organism>
<protein>
    <submittedName>
        <fullName evidence="2">Uncharacterized protein</fullName>
    </submittedName>
</protein>
<evidence type="ECO:0000313" key="2">
    <source>
        <dbReference type="EMBL" id="QHU27712.1"/>
    </source>
</evidence>
<sequence>MFLEPIKRDNKLILIYKNPPVKNIVDVRIKSINKLANNTGYVFNIYIAPSNNSEIIRELIAFDKEIMSSIEDNSLKWFNNKFDMSEITELYHKSFCNQTKTIGVILTSKQVKNMLYNNKVVQDIDDIVNIIREDNTAKKSFINITIEYYGLYIYSETTSNKWIIRKIDISNIDDDDNTVSTDELIDNFQDRIYNIKKKCNDKIGELSKNIDNIRDNMKTIDELLADLKKSSESTNVNINYFLNKLNTLILNQEENLK</sequence>